<dbReference type="InterPro" id="IPR029068">
    <property type="entry name" value="Glyas_Bleomycin-R_OHBP_Dase"/>
</dbReference>
<accession>A0A4V3QZF0</accession>
<dbReference type="AlphaFoldDB" id="A0A4V3QZF0"/>
<dbReference type="SUPFAM" id="SSF54593">
    <property type="entry name" value="Glyoxalase/Bleomycin resistance protein/Dihydroxybiphenyl dioxygenase"/>
    <property type="match status" value="1"/>
</dbReference>
<evidence type="ECO:0000256" key="3">
    <source>
        <dbReference type="ARBA" id="ARBA00023251"/>
    </source>
</evidence>
<dbReference type="Gene3D" id="3.10.180.10">
    <property type="entry name" value="2,3-Dihydroxybiphenyl 1,2-Dioxygenase, domain 1"/>
    <property type="match status" value="1"/>
</dbReference>
<gene>
    <name evidence="5" type="ORF">E5A73_07515</name>
</gene>
<dbReference type="GO" id="GO:0046677">
    <property type="term" value="P:response to antibiotic"/>
    <property type="evidence" value="ECO:0007669"/>
    <property type="project" value="UniProtKB-KW"/>
</dbReference>
<evidence type="ECO:0000313" key="6">
    <source>
        <dbReference type="Proteomes" id="UP000306147"/>
    </source>
</evidence>
<organism evidence="5 6">
    <name type="scientific">Sphingomonas gei</name>
    <dbReference type="NCBI Taxonomy" id="1395960"/>
    <lineage>
        <taxon>Bacteria</taxon>
        <taxon>Pseudomonadati</taxon>
        <taxon>Pseudomonadota</taxon>
        <taxon>Alphaproteobacteria</taxon>
        <taxon>Sphingomonadales</taxon>
        <taxon>Sphingomonadaceae</taxon>
        <taxon>Sphingomonas</taxon>
    </lineage>
</organism>
<feature type="domain" description="VOC" evidence="4">
    <location>
        <begin position="23"/>
        <end position="142"/>
    </location>
</feature>
<dbReference type="PROSITE" id="PS51819">
    <property type="entry name" value="VOC"/>
    <property type="match status" value="1"/>
</dbReference>
<evidence type="ECO:0000256" key="2">
    <source>
        <dbReference type="ARBA" id="ARBA00021572"/>
    </source>
</evidence>
<dbReference type="EMBL" id="SRXT01000003">
    <property type="protein sequence ID" value="TGX53972.1"/>
    <property type="molecule type" value="Genomic_DNA"/>
</dbReference>
<proteinExistence type="inferred from homology"/>
<dbReference type="InterPro" id="IPR000335">
    <property type="entry name" value="Bleomycin-R"/>
</dbReference>
<dbReference type="Proteomes" id="UP000306147">
    <property type="component" value="Unassembled WGS sequence"/>
</dbReference>
<keyword evidence="3" id="KW-0046">Antibiotic resistance</keyword>
<evidence type="ECO:0000313" key="5">
    <source>
        <dbReference type="EMBL" id="TGX53972.1"/>
    </source>
</evidence>
<keyword evidence="6" id="KW-1185">Reference proteome</keyword>
<evidence type="ECO:0000259" key="4">
    <source>
        <dbReference type="PROSITE" id="PS51819"/>
    </source>
</evidence>
<name>A0A4V3QZF0_9SPHN</name>
<protein>
    <recommendedName>
        <fullName evidence="2">Bleomycin resistance protein</fullName>
    </recommendedName>
</protein>
<dbReference type="InterPro" id="IPR004360">
    <property type="entry name" value="Glyas_Fos-R_dOase_dom"/>
</dbReference>
<sequence length="146" mass="16007">MELEYRGLAASDTVDTGTGPVSNLYRVTPFMHVPDIAAAVNFFTDILSFECRYRQGSYAYVQREAAAFRLVENSGDDGAPPGNRRFCYYVDVRDVAAIAAELAPKASLLNDGDIYGPIDQIYGQRELMVVAPDGNLLVFGQDLTRG</sequence>
<dbReference type="InterPro" id="IPR037523">
    <property type="entry name" value="VOC_core"/>
</dbReference>
<dbReference type="Pfam" id="PF00903">
    <property type="entry name" value="Glyoxalase"/>
    <property type="match status" value="1"/>
</dbReference>
<dbReference type="OrthoDB" id="9806868at2"/>
<evidence type="ECO:0000256" key="1">
    <source>
        <dbReference type="ARBA" id="ARBA00011051"/>
    </source>
</evidence>
<dbReference type="RefSeq" id="WP_135963210.1">
    <property type="nucleotide sequence ID" value="NZ_SRXT01000003.1"/>
</dbReference>
<dbReference type="CDD" id="cd08349">
    <property type="entry name" value="BLMA_like"/>
    <property type="match status" value="1"/>
</dbReference>
<reference evidence="5 6" key="1">
    <citation type="submission" date="2019-04" db="EMBL/GenBank/DDBJ databases">
        <title>Sphingomonas psychrotolerans sp. nov., isolated from soil in the Tianshan Mountains, Xinjiang, China.</title>
        <authorList>
            <person name="Luo Y."/>
            <person name="Sheng H."/>
        </authorList>
    </citation>
    <scope>NUCLEOTIDE SEQUENCE [LARGE SCALE GENOMIC DNA]</scope>
    <source>
        <strain evidence="5 6">ZFGT-11</strain>
    </source>
</reference>
<comment type="similarity">
    <text evidence="1">Belongs to the bleomycin resistance protein family.</text>
</comment>
<comment type="caution">
    <text evidence="5">The sequence shown here is derived from an EMBL/GenBank/DDBJ whole genome shotgun (WGS) entry which is preliminary data.</text>
</comment>